<dbReference type="Proteomes" id="UP001295469">
    <property type="component" value="Chromosome C09"/>
</dbReference>
<dbReference type="AlphaFoldDB" id="A0A816J9D8"/>
<accession>A0A816J9D8</accession>
<proteinExistence type="predicted"/>
<dbReference type="EMBL" id="HG994373">
    <property type="protein sequence ID" value="CAF1743784.1"/>
    <property type="molecule type" value="Genomic_DNA"/>
</dbReference>
<sequence length="58" mass="6605">MVNLQILLAVLRAGRCSDRLLRFWEARNLRKGGDGSMRRGQVCEVDGWRENCCPGILD</sequence>
<reference evidence="1" key="1">
    <citation type="submission" date="2021-01" db="EMBL/GenBank/DDBJ databases">
        <authorList>
            <consortium name="Genoscope - CEA"/>
            <person name="William W."/>
        </authorList>
    </citation>
    <scope>NUCLEOTIDE SEQUENCE</scope>
</reference>
<gene>
    <name evidence="1" type="ORF">DARMORV10_C09P34730.1</name>
</gene>
<evidence type="ECO:0000313" key="1">
    <source>
        <dbReference type="EMBL" id="CAF1743784.1"/>
    </source>
</evidence>
<organism evidence="1">
    <name type="scientific">Brassica napus</name>
    <name type="common">Rape</name>
    <dbReference type="NCBI Taxonomy" id="3708"/>
    <lineage>
        <taxon>Eukaryota</taxon>
        <taxon>Viridiplantae</taxon>
        <taxon>Streptophyta</taxon>
        <taxon>Embryophyta</taxon>
        <taxon>Tracheophyta</taxon>
        <taxon>Spermatophyta</taxon>
        <taxon>Magnoliopsida</taxon>
        <taxon>eudicotyledons</taxon>
        <taxon>Gunneridae</taxon>
        <taxon>Pentapetalae</taxon>
        <taxon>rosids</taxon>
        <taxon>malvids</taxon>
        <taxon>Brassicales</taxon>
        <taxon>Brassicaceae</taxon>
        <taxon>Brassiceae</taxon>
        <taxon>Brassica</taxon>
    </lineage>
</organism>
<protein>
    <submittedName>
        <fullName evidence="1">(rape) hypothetical protein</fullName>
    </submittedName>
</protein>
<name>A0A816J9D8_BRANA</name>